<dbReference type="RefSeq" id="WP_073377280.1">
    <property type="nucleotide sequence ID" value="NZ_FQZK01000003.1"/>
</dbReference>
<evidence type="ECO:0000313" key="3">
    <source>
        <dbReference type="EMBL" id="SHJ09387.1"/>
    </source>
</evidence>
<dbReference type="PANTHER" id="PTHR42748">
    <property type="entry name" value="NITROGEN METABOLITE REPRESSION PROTEIN NMRA FAMILY MEMBER"/>
    <property type="match status" value="1"/>
</dbReference>
<keyword evidence="4" id="KW-1185">Reference proteome</keyword>
<dbReference type="InterPro" id="IPR016040">
    <property type="entry name" value="NAD(P)-bd_dom"/>
</dbReference>
<dbReference type="Pfam" id="PF13460">
    <property type="entry name" value="NAD_binding_10"/>
    <property type="match status" value="1"/>
</dbReference>
<proteinExistence type="predicted"/>
<keyword evidence="1" id="KW-0521">NADP</keyword>
<dbReference type="EMBL" id="FQZK01000003">
    <property type="protein sequence ID" value="SHJ09387.1"/>
    <property type="molecule type" value="Genomic_DNA"/>
</dbReference>
<gene>
    <name evidence="3" type="ORF">SAMN05421803_103415</name>
</gene>
<accession>A0A1M6GHD5</accession>
<dbReference type="STRING" id="758803.SAMN05421803_103415"/>
<reference evidence="3 4" key="1">
    <citation type="submission" date="2016-11" db="EMBL/GenBank/DDBJ databases">
        <authorList>
            <person name="Jaros S."/>
            <person name="Januszkiewicz K."/>
            <person name="Wedrychowicz H."/>
        </authorList>
    </citation>
    <scope>NUCLEOTIDE SEQUENCE [LARGE SCALE GENOMIC DNA]</scope>
    <source>
        <strain evidence="3 4">CGMCC 4.5723</strain>
    </source>
</reference>
<dbReference type="OrthoDB" id="9771302at2"/>
<dbReference type="InterPro" id="IPR036291">
    <property type="entry name" value="NAD(P)-bd_dom_sf"/>
</dbReference>
<dbReference type="Gene3D" id="3.40.50.720">
    <property type="entry name" value="NAD(P)-binding Rossmann-like Domain"/>
    <property type="match status" value="1"/>
</dbReference>
<feature type="domain" description="NAD(P)-binding" evidence="2">
    <location>
        <begin position="43"/>
        <end position="174"/>
    </location>
</feature>
<evidence type="ECO:0000256" key="1">
    <source>
        <dbReference type="ARBA" id="ARBA00022857"/>
    </source>
</evidence>
<dbReference type="InterPro" id="IPR051164">
    <property type="entry name" value="NmrA-like_oxidored"/>
</dbReference>
<organism evidence="3 4">
    <name type="scientific">Nocardiopsis flavescens</name>
    <dbReference type="NCBI Taxonomy" id="758803"/>
    <lineage>
        <taxon>Bacteria</taxon>
        <taxon>Bacillati</taxon>
        <taxon>Actinomycetota</taxon>
        <taxon>Actinomycetes</taxon>
        <taxon>Streptosporangiales</taxon>
        <taxon>Nocardiopsidaceae</taxon>
        <taxon>Nocardiopsis</taxon>
    </lineage>
</organism>
<evidence type="ECO:0000259" key="2">
    <source>
        <dbReference type="Pfam" id="PF13460"/>
    </source>
</evidence>
<evidence type="ECO:0000313" key="4">
    <source>
        <dbReference type="Proteomes" id="UP000184452"/>
    </source>
</evidence>
<name>A0A1M6GHD5_9ACTN</name>
<dbReference type="SUPFAM" id="SSF51735">
    <property type="entry name" value="NAD(P)-binding Rossmann-fold domains"/>
    <property type="match status" value="1"/>
</dbReference>
<dbReference type="AlphaFoldDB" id="A0A1M6GHD5"/>
<dbReference type="Proteomes" id="UP000184452">
    <property type="component" value="Unassembled WGS sequence"/>
</dbReference>
<dbReference type="PANTHER" id="PTHR42748:SF3">
    <property type="entry name" value="BLL4366 PROTEIN"/>
    <property type="match status" value="1"/>
</dbReference>
<sequence>MAKIVVIGGTGLIGSGIVGRLGEQGHEAVPAAPGTGVNTLTGEGLAGALEGAAVVVDVSNSPSFEEKAVMDFFTTSTANLLRESAKAGVGHYVALSIVGTGRWESNPYFRAKAAQESLIAGSDLPYSIVHATQFFEFARSIADEATAGGVARVADTPMRPIAAADVSAAVARIALDAPTGGVTEVAGPEEISMEDLVRARLAADGDPREVVAGKENPYFGAVVEEGALLPGEGAELAPTRFGDWLAAQTAR</sequence>
<protein>
    <submittedName>
        <fullName evidence="3">Uncharacterized conserved protein YbjT, contains NAD(P)-binding and DUF2867 domains</fullName>
    </submittedName>
</protein>